<evidence type="ECO:0000313" key="2">
    <source>
        <dbReference type="EMBL" id="OLF05961.1"/>
    </source>
</evidence>
<name>A0A1Q8BV61_9PSEU</name>
<keyword evidence="3" id="KW-1185">Reference proteome</keyword>
<dbReference type="STRING" id="1912961.BU204_36730"/>
<organism evidence="2 3">
    <name type="scientific">Actinophytocola xanthii</name>
    <dbReference type="NCBI Taxonomy" id="1912961"/>
    <lineage>
        <taxon>Bacteria</taxon>
        <taxon>Bacillati</taxon>
        <taxon>Actinomycetota</taxon>
        <taxon>Actinomycetes</taxon>
        <taxon>Pseudonocardiales</taxon>
        <taxon>Pseudonocardiaceae</taxon>
    </lineage>
</organism>
<feature type="compositionally biased region" description="Polar residues" evidence="1">
    <location>
        <begin position="1"/>
        <end position="19"/>
    </location>
</feature>
<gene>
    <name evidence="2" type="ORF">BU204_36730</name>
</gene>
<dbReference type="EMBL" id="MSIE01000129">
    <property type="protein sequence ID" value="OLF05961.1"/>
    <property type="molecule type" value="Genomic_DNA"/>
</dbReference>
<evidence type="ECO:0000256" key="1">
    <source>
        <dbReference type="SAM" id="MobiDB-lite"/>
    </source>
</evidence>
<proteinExistence type="predicted"/>
<dbReference type="Proteomes" id="UP000185596">
    <property type="component" value="Unassembled WGS sequence"/>
</dbReference>
<feature type="region of interest" description="Disordered" evidence="1">
    <location>
        <begin position="1"/>
        <end position="20"/>
    </location>
</feature>
<accession>A0A1Q8BV61</accession>
<dbReference type="AlphaFoldDB" id="A0A1Q8BV61"/>
<comment type="caution">
    <text evidence="2">The sequence shown here is derived from an EMBL/GenBank/DDBJ whole genome shotgun (WGS) entry which is preliminary data.</text>
</comment>
<reference evidence="2 3" key="1">
    <citation type="submission" date="2016-12" db="EMBL/GenBank/DDBJ databases">
        <title>The draft genome sequence of Actinophytocola sp. 11-183.</title>
        <authorList>
            <person name="Wang W."/>
            <person name="Yuan L."/>
        </authorList>
    </citation>
    <scope>NUCLEOTIDE SEQUENCE [LARGE SCALE GENOMIC DNA]</scope>
    <source>
        <strain evidence="2 3">11-183</strain>
    </source>
</reference>
<evidence type="ECO:0000313" key="3">
    <source>
        <dbReference type="Proteomes" id="UP000185596"/>
    </source>
</evidence>
<sequence>MVSEQPTAAQPTVARSSQPAPVGVRGCRIEPCAVLASAAVAGTSVELLADAGARSGRLRIGGPSSGTVIETTVTDLGVTLTRSSLTCLARALSACLVLGEYQGGTAGQVVVGRSGHWSSLAKPFVSDAGYLALAEVTGRLSGPEVVAVQHECDRTADSGCADAPVFAQVFATTGVEVQCTRRYPSLEAMPGYPSVTLADPDLSPC</sequence>
<protein>
    <submittedName>
        <fullName evidence="2">Uncharacterized protein</fullName>
    </submittedName>
</protein>